<reference evidence="1 2" key="2">
    <citation type="submission" date="2008-04" db="EMBL/GenBank/DDBJ databases">
        <authorList>
            <person name="Fulton L."/>
            <person name="Clifton S."/>
            <person name="Fulton B."/>
            <person name="Xu J."/>
            <person name="Minx P."/>
            <person name="Pepin K.H."/>
            <person name="Johnson M."/>
            <person name="Thiruvilangam P."/>
            <person name="Bhonagiri V."/>
            <person name="Nash W.E."/>
            <person name="Mardis E.R."/>
            <person name="Wilson R.K."/>
        </authorList>
    </citation>
    <scope>NUCLEOTIDE SEQUENCE [LARGE SCALE GENOMIC DNA]</scope>
    <source>
        <strain evidence="1 2">DSM 17136</strain>
    </source>
</reference>
<dbReference type="Proteomes" id="UP000003146">
    <property type="component" value="Unassembled WGS sequence"/>
</dbReference>
<evidence type="ECO:0000313" key="2">
    <source>
        <dbReference type="Proteomes" id="UP000003146"/>
    </source>
</evidence>
<comment type="caution">
    <text evidence="1">The sequence shown here is derived from an EMBL/GenBank/DDBJ whole genome shotgun (WGS) entry which is preliminary data.</text>
</comment>
<dbReference type="HOGENOM" id="CLU_067502_0_0_10"/>
<dbReference type="SUPFAM" id="SSF53098">
    <property type="entry name" value="Ribonuclease H-like"/>
    <property type="match status" value="1"/>
</dbReference>
<sequence length="250" mass="29050">MTKETLLMQYQSECLSALKSVANIQKPFEKTFMDTMKLFMAIPDRINFLQLGRYGCFSEQTYRNLFEHETFDWFAFNGSIISKHLTGKRKAIAIDPSYIPKSGKKTPWIGYFWSGCAGEYKRGLEIMGIGVIDIDNHECMTLGSIQTPDCKTLDNMDKSLVDWYSSYLISRKDKLQSLSRTVVADAFFSKETFITPMCENDFHVISRFRNDVILYYPTLEQKTGKRGHPKWFDGRIDFANLDLTRCKEYE</sequence>
<evidence type="ECO:0008006" key="3">
    <source>
        <dbReference type="Google" id="ProtNLM"/>
    </source>
</evidence>
<dbReference type="RefSeq" id="WP_007570859.1">
    <property type="nucleotide sequence ID" value="NZ_DS981505.1"/>
</dbReference>
<accession>B3JNE3</accession>
<name>B3JNE3_9BACT</name>
<organism evidence="1 2">
    <name type="scientific">Phocaeicola coprocola DSM 17136</name>
    <dbReference type="NCBI Taxonomy" id="470145"/>
    <lineage>
        <taxon>Bacteria</taxon>
        <taxon>Pseudomonadati</taxon>
        <taxon>Bacteroidota</taxon>
        <taxon>Bacteroidia</taxon>
        <taxon>Bacteroidales</taxon>
        <taxon>Bacteroidaceae</taxon>
        <taxon>Phocaeicola</taxon>
    </lineage>
</organism>
<dbReference type="EMBL" id="ABIY02000118">
    <property type="protein sequence ID" value="EDU99358.1"/>
    <property type="molecule type" value="Genomic_DNA"/>
</dbReference>
<protein>
    <recommendedName>
        <fullName evidence="3">Transposase IS701-like DDE domain-containing protein</fullName>
    </recommendedName>
</protein>
<feature type="non-terminal residue" evidence="1">
    <location>
        <position position="250"/>
    </location>
</feature>
<dbReference type="AlphaFoldDB" id="B3JNE3"/>
<proteinExistence type="predicted"/>
<evidence type="ECO:0000313" key="1">
    <source>
        <dbReference type="EMBL" id="EDU99358.1"/>
    </source>
</evidence>
<dbReference type="InterPro" id="IPR012337">
    <property type="entry name" value="RNaseH-like_sf"/>
</dbReference>
<dbReference type="OrthoDB" id="634338at2"/>
<reference evidence="1 2" key="1">
    <citation type="submission" date="2008-04" db="EMBL/GenBank/DDBJ databases">
        <title>Draft genome sequence of Bacteroides coprocola (DSM 17136).</title>
        <authorList>
            <person name="Sudarsanam P."/>
            <person name="Ley R."/>
            <person name="Guruge J."/>
            <person name="Turnbaugh P.J."/>
            <person name="Mahowald M."/>
            <person name="Liep D."/>
            <person name="Gordon J."/>
        </authorList>
    </citation>
    <scope>NUCLEOTIDE SEQUENCE [LARGE SCALE GENOMIC DNA]</scope>
    <source>
        <strain evidence="1 2">DSM 17136</strain>
    </source>
</reference>
<gene>
    <name evidence="1" type="ORF">BACCOP_03455</name>
</gene>